<evidence type="ECO:0000256" key="2">
    <source>
        <dbReference type="ARBA" id="ARBA00022679"/>
    </source>
</evidence>
<evidence type="ECO:0000313" key="4">
    <source>
        <dbReference type="EMBL" id="AQS86578.1"/>
    </source>
</evidence>
<evidence type="ECO:0000256" key="1">
    <source>
        <dbReference type="ARBA" id="ARBA00022676"/>
    </source>
</evidence>
<dbReference type="InterPro" id="IPR051199">
    <property type="entry name" value="LPS_LOS_Heptosyltrfase"/>
</dbReference>
<dbReference type="GO" id="GO:0008713">
    <property type="term" value="F:ADP-heptose-lipopolysaccharide heptosyltransferase activity"/>
    <property type="evidence" value="ECO:0007669"/>
    <property type="project" value="TreeGrafter"/>
</dbReference>
<dbReference type="STRING" id="435.A0U92_16025"/>
<accession>A0A1U9KLE6</accession>
<dbReference type="PANTHER" id="PTHR30160">
    <property type="entry name" value="TETRAACYLDISACCHARIDE 4'-KINASE-RELATED"/>
    <property type="match status" value="1"/>
</dbReference>
<organism evidence="4 5">
    <name type="scientific">Acetobacter aceti</name>
    <dbReference type="NCBI Taxonomy" id="435"/>
    <lineage>
        <taxon>Bacteria</taxon>
        <taxon>Pseudomonadati</taxon>
        <taxon>Pseudomonadota</taxon>
        <taxon>Alphaproteobacteria</taxon>
        <taxon>Acetobacterales</taxon>
        <taxon>Acetobacteraceae</taxon>
        <taxon>Acetobacter</taxon>
        <taxon>Acetobacter subgen. Acetobacter</taxon>
    </lineage>
</organism>
<dbReference type="InterPro" id="IPR002201">
    <property type="entry name" value="Glyco_trans_9"/>
</dbReference>
<dbReference type="CDD" id="cd03789">
    <property type="entry name" value="GT9_LPS_heptosyltransferase"/>
    <property type="match status" value="1"/>
</dbReference>
<keyword evidence="1" id="KW-0328">Glycosyltransferase</keyword>
<evidence type="ECO:0000313" key="5">
    <source>
        <dbReference type="Proteomes" id="UP000188937"/>
    </source>
</evidence>
<dbReference type="AlphaFoldDB" id="A0A1U9KLE6"/>
<dbReference type="Proteomes" id="UP000188937">
    <property type="component" value="Chromosome"/>
</dbReference>
<keyword evidence="3" id="KW-0732">Signal</keyword>
<proteinExistence type="predicted"/>
<evidence type="ECO:0000256" key="3">
    <source>
        <dbReference type="SAM" id="SignalP"/>
    </source>
</evidence>
<gene>
    <name evidence="4" type="ORF">A0U92_16025</name>
</gene>
<dbReference type="GO" id="GO:0009244">
    <property type="term" value="P:lipopolysaccharide core region biosynthetic process"/>
    <property type="evidence" value="ECO:0007669"/>
    <property type="project" value="TreeGrafter"/>
</dbReference>
<keyword evidence="5" id="KW-1185">Reference proteome</keyword>
<dbReference type="eggNOG" id="COG0859">
    <property type="taxonomic scope" value="Bacteria"/>
</dbReference>
<protein>
    <submittedName>
        <fullName evidence="4">Glycosyl transferase</fullName>
    </submittedName>
</protein>
<dbReference type="Pfam" id="PF01075">
    <property type="entry name" value="Glyco_transf_9"/>
    <property type="match status" value="1"/>
</dbReference>
<feature type="chain" id="PRO_5012414361" evidence="3">
    <location>
        <begin position="24"/>
        <end position="305"/>
    </location>
</feature>
<dbReference type="GO" id="GO:0005829">
    <property type="term" value="C:cytosol"/>
    <property type="evidence" value="ECO:0007669"/>
    <property type="project" value="TreeGrafter"/>
</dbReference>
<dbReference type="RefSeq" id="WP_077814525.1">
    <property type="nucleotide sequence ID" value="NZ_CP014692.1"/>
</dbReference>
<name>A0A1U9KLE6_ACEAC</name>
<reference evidence="4 5" key="1">
    <citation type="submission" date="2016-03" db="EMBL/GenBank/DDBJ databases">
        <title>Acetic acid bacteria sequencing.</title>
        <authorList>
            <person name="Brandt J."/>
            <person name="Jakob F."/>
            <person name="Vogel R.F."/>
        </authorList>
    </citation>
    <scope>NUCLEOTIDE SEQUENCE [LARGE SCALE GENOMIC DNA]</scope>
    <source>
        <strain evidence="4 5">TMW2.1153</strain>
    </source>
</reference>
<dbReference type="PANTHER" id="PTHR30160:SF1">
    <property type="entry name" value="LIPOPOLYSACCHARIDE 1,2-N-ACETYLGLUCOSAMINETRANSFERASE-RELATED"/>
    <property type="match status" value="1"/>
</dbReference>
<keyword evidence="2 4" id="KW-0808">Transferase</keyword>
<sequence>MARILVIRLSALGDFVQSFPAFAAIRAHHPDASITLLTTAPFRALAEASPWFDRIEIDTRPKITDLRGMKRLRRQLSVFDRIYDLQTSGRSSGYRRLAGRADWSGIGGNGTLSHTNPSRTLMHTRARQRDQLRTAGLAEVPEVADLGWLTAQGSRFTTQLITPYAVIVPGAAPHRPGKRWSAERYGALASHLAATGLTPVVIGSGADTPLAAVIQSVCPETVDLTGKTSIPDLGGICAGAMIAIGNDTGPMHLAAAVGCRCLVLFSAESDPGLTAPIGRSAGQVRVLRVHDMATLSVDRVVSALG</sequence>
<feature type="signal peptide" evidence="3">
    <location>
        <begin position="1"/>
        <end position="23"/>
    </location>
</feature>
<dbReference type="EMBL" id="CP014692">
    <property type="protein sequence ID" value="AQS86578.1"/>
    <property type="molecule type" value="Genomic_DNA"/>
</dbReference>
<dbReference type="Gene3D" id="3.40.50.2000">
    <property type="entry name" value="Glycogen Phosphorylase B"/>
    <property type="match status" value="2"/>
</dbReference>
<dbReference type="SUPFAM" id="SSF53756">
    <property type="entry name" value="UDP-Glycosyltransferase/glycogen phosphorylase"/>
    <property type="match status" value="1"/>
</dbReference>
<dbReference type="OrthoDB" id="9807356at2"/>
<dbReference type="KEGG" id="aace:A0U92_16025"/>